<dbReference type="PIRSF" id="PIRSF006728">
    <property type="entry name" value="CinA"/>
    <property type="match status" value="1"/>
</dbReference>
<keyword evidence="4" id="KW-1185">Reference proteome</keyword>
<dbReference type="NCBIfam" id="TIGR00200">
    <property type="entry name" value="cinA_nterm"/>
    <property type="match status" value="1"/>
</dbReference>
<evidence type="ECO:0000259" key="2">
    <source>
        <dbReference type="SMART" id="SM00852"/>
    </source>
</evidence>
<dbReference type="NCBIfam" id="TIGR00199">
    <property type="entry name" value="PncC_domain"/>
    <property type="match status" value="1"/>
</dbReference>
<dbReference type="SUPFAM" id="SSF53218">
    <property type="entry name" value="Molybdenum cofactor biosynthesis proteins"/>
    <property type="match status" value="1"/>
</dbReference>
<dbReference type="RefSeq" id="WP_095496917.1">
    <property type="nucleotide sequence ID" value="NZ_BSPO01000002.1"/>
</dbReference>
<dbReference type="Pfam" id="PF02464">
    <property type="entry name" value="CinA"/>
    <property type="match status" value="1"/>
</dbReference>
<dbReference type="InterPro" id="IPR036653">
    <property type="entry name" value="CinA-like_C"/>
</dbReference>
<dbReference type="SMART" id="SM00852">
    <property type="entry name" value="MoCF_biosynth"/>
    <property type="match status" value="1"/>
</dbReference>
<dbReference type="Pfam" id="PF00994">
    <property type="entry name" value="MoCF_biosynth"/>
    <property type="match status" value="1"/>
</dbReference>
<comment type="caution">
    <text evidence="3">The sequence shown here is derived from an EMBL/GenBank/DDBJ whole genome shotgun (WGS) entry which is preliminary data.</text>
</comment>
<dbReference type="PANTHER" id="PTHR13939">
    <property type="entry name" value="NICOTINAMIDE-NUCLEOTIDE AMIDOHYDROLASE PNCC"/>
    <property type="match status" value="1"/>
</dbReference>
<dbReference type="Pfam" id="PF18146">
    <property type="entry name" value="CinA_KH"/>
    <property type="match status" value="1"/>
</dbReference>
<proteinExistence type="inferred from homology"/>
<sequence>MKIELICTGEEVLSGQIVDTNASWFANCLLDNGFELSRKTTVGDRMEDLISVFQERSKTADVIVVNGGLGPTEDDLSAQAAAQACGVPLVVNEPWLELMSQWFARSGRVMAANNKKQAMLPEGAVMIENPVGTACGFRIKLNNAWLLFTPGVPHEFKRMIHDHLLPFVRSQRSSRTPVKLAKLMTFGEGESQLASRLDSVTLSDGIDIGYRASSPQLEVKIFARTDAAIAKLDETTKKVKQQIGESFFGEGGHTLAECIHKQLIKSGVTIAAAESCTGGLLASQLVAFPGSSRYLQSSIVSYSNQAKKTLLGVSSDTLELHGAVSKQTAAEMALGVRQIMDTDYGLSVTGIAGPEGGSDDKPVGTVCIGLSTRNQVFTQRLQFGNRSRTWIRNMSCAVAYDMLRRAIAGQFPIADYPMLKRIS</sequence>
<dbReference type="AlphaFoldDB" id="A0AA37TVL8"/>
<dbReference type="Gene3D" id="3.30.70.2860">
    <property type="match status" value="1"/>
</dbReference>
<dbReference type="PANTHER" id="PTHR13939:SF0">
    <property type="entry name" value="NMN AMIDOHYDROLASE-LIKE PROTEIN YFAY"/>
    <property type="match status" value="1"/>
</dbReference>
<dbReference type="NCBIfam" id="NF001813">
    <property type="entry name" value="PRK00549.1"/>
    <property type="match status" value="1"/>
</dbReference>
<dbReference type="InterPro" id="IPR008136">
    <property type="entry name" value="CinA_C"/>
</dbReference>
<dbReference type="InterPro" id="IPR041424">
    <property type="entry name" value="CinA_KH"/>
</dbReference>
<name>A0AA37TVL8_9GAMM</name>
<accession>A0AA37TVL8</accession>
<evidence type="ECO:0000256" key="1">
    <source>
        <dbReference type="HAMAP-Rule" id="MF_00226"/>
    </source>
</evidence>
<dbReference type="SUPFAM" id="SSF142433">
    <property type="entry name" value="CinA-like"/>
    <property type="match status" value="1"/>
</dbReference>
<dbReference type="NCBIfam" id="TIGR00177">
    <property type="entry name" value="molyb_syn"/>
    <property type="match status" value="1"/>
</dbReference>
<dbReference type="Gene3D" id="3.90.950.20">
    <property type="entry name" value="CinA-like"/>
    <property type="match status" value="1"/>
</dbReference>
<organism evidence="3 4">
    <name type="scientific">Paraferrimonas haliotis</name>
    <dbReference type="NCBI Taxonomy" id="2013866"/>
    <lineage>
        <taxon>Bacteria</taxon>
        <taxon>Pseudomonadati</taxon>
        <taxon>Pseudomonadota</taxon>
        <taxon>Gammaproteobacteria</taxon>
        <taxon>Alteromonadales</taxon>
        <taxon>Ferrimonadaceae</taxon>
        <taxon>Paraferrimonas</taxon>
    </lineage>
</organism>
<feature type="domain" description="MoaB/Mog" evidence="2">
    <location>
        <begin position="4"/>
        <end position="170"/>
    </location>
</feature>
<evidence type="ECO:0000313" key="3">
    <source>
        <dbReference type="EMBL" id="GLS83545.1"/>
    </source>
</evidence>
<dbReference type="InterPro" id="IPR008135">
    <property type="entry name" value="Competence-induced_CinA"/>
</dbReference>
<evidence type="ECO:0000313" key="4">
    <source>
        <dbReference type="Proteomes" id="UP001157439"/>
    </source>
</evidence>
<reference evidence="3 4" key="1">
    <citation type="journal article" date="2014" name="Int. J. Syst. Evol. Microbiol.">
        <title>Complete genome sequence of Corynebacterium casei LMG S-19264T (=DSM 44701T), isolated from a smear-ripened cheese.</title>
        <authorList>
            <consortium name="US DOE Joint Genome Institute (JGI-PGF)"/>
            <person name="Walter F."/>
            <person name="Albersmeier A."/>
            <person name="Kalinowski J."/>
            <person name="Ruckert C."/>
        </authorList>
    </citation>
    <scope>NUCLEOTIDE SEQUENCE [LARGE SCALE GENOMIC DNA]</scope>
    <source>
        <strain evidence="3 4">NBRC 112785</strain>
    </source>
</reference>
<dbReference type="InterPro" id="IPR050101">
    <property type="entry name" value="CinA"/>
</dbReference>
<gene>
    <name evidence="3" type="primary">pncC</name>
    <name evidence="3" type="ORF">GCM10007894_15220</name>
</gene>
<comment type="similarity">
    <text evidence="1">Belongs to the CinA family.</text>
</comment>
<dbReference type="Proteomes" id="UP001157439">
    <property type="component" value="Unassembled WGS sequence"/>
</dbReference>
<dbReference type="CDD" id="cd00885">
    <property type="entry name" value="cinA"/>
    <property type="match status" value="1"/>
</dbReference>
<protein>
    <recommendedName>
        <fullName evidence="1">CinA-like protein</fullName>
    </recommendedName>
</protein>
<dbReference type="HAMAP" id="MF_00226_B">
    <property type="entry name" value="CinA_B"/>
    <property type="match status" value="1"/>
</dbReference>
<dbReference type="InterPro" id="IPR001453">
    <property type="entry name" value="MoaB/Mog_dom"/>
</dbReference>
<dbReference type="EMBL" id="BSPO01000002">
    <property type="protein sequence ID" value="GLS83545.1"/>
    <property type="molecule type" value="Genomic_DNA"/>
</dbReference>
<dbReference type="InterPro" id="IPR036425">
    <property type="entry name" value="MoaB/Mog-like_dom_sf"/>
</dbReference>
<dbReference type="Gene3D" id="3.40.980.10">
    <property type="entry name" value="MoaB/Mog-like domain"/>
    <property type="match status" value="1"/>
</dbReference>